<dbReference type="EMBL" id="PVEP01000017">
    <property type="protein sequence ID" value="PQV52825.1"/>
    <property type="molecule type" value="Genomic_DNA"/>
</dbReference>
<proteinExistence type="predicted"/>
<dbReference type="InterPro" id="IPR027417">
    <property type="entry name" value="P-loop_NTPase"/>
</dbReference>
<dbReference type="RefSeq" id="WP_146111684.1">
    <property type="nucleotide sequence ID" value="NZ_PVEP01000017.1"/>
</dbReference>
<dbReference type="OrthoDB" id="9764467at2"/>
<dbReference type="Proteomes" id="UP000238338">
    <property type="component" value="Unassembled WGS sequence"/>
</dbReference>
<name>A0A2S8RW95_9RHOB</name>
<comment type="caution">
    <text evidence="1">The sequence shown here is derived from an EMBL/GenBank/DDBJ whole genome shotgun (WGS) entry which is preliminary data.</text>
</comment>
<dbReference type="SUPFAM" id="SSF52540">
    <property type="entry name" value="P-loop containing nucleoside triphosphate hydrolases"/>
    <property type="match status" value="1"/>
</dbReference>
<protein>
    <recommendedName>
        <fullName evidence="3">AAA domain-containing protein</fullName>
    </recommendedName>
</protein>
<organism evidence="1 2">
    <name type="scientific">Albidovulum denitrificans</name>
    <dbReference type="NCBI Taxonomy" id="404881"/>
    <lineage>
        <taxon>Bacteria</taxon>
        <taxon>Pseudomonadati</taxon>
        <taxon>Pseudomonadota</taxon>
        <taxon>Alphaproteobacteria</taxon>
        <taxon>Rhodobacterales</taxon>
        <taxon>Paracoccaceae</taxon>
        <taxon>Albidovulum</taxon>
    </lineage>
</organism>
<accession>A0A2S8RW95</accession>
<evidence type="ECO:0000313" key="2">
    <source>
        <dbReference type="Proteomes" id="UP000238338"/>
    </source>
</evidence>
<sequence>MSLLDLESLEDARAVLSGATQTDLQAELDEIGSDREGIEGLYKGAIEARTSAAQALRAIGGDADVALLVERKTTLELEMQEVALRHLELSLGHRLAEAAIRRYRDAHRSAMMQATEAAFSELTNCAYSKLQTQIDGAAETLLALDASGMAKQAQDMSKGTRFQLYLALRAAAYEQLADQGASLPFFCDDIFETFDEERTRSACRVMERVGRRGQAIYLTHHQHVVDLAREVCGESVQIHSIAG</sequence>
<evidence type="ECO:0008006" key="3">
    <source>
        <dbReference type="Google" id="ProtNLM"/>
    </source>
</evidence>
<gene>
    <name evidence="1" type="ORF">LX70_04053</name>
</gene>
<dbReference type="PANTHER" id="PTHR41259">
    <property type="entry name" value="DOUBLE-STRAND BREAK REPAIR RAD50 ATPASE, PUTATIVE-RELATED"/>
    <property type="match status" value="1"/>
</dbReference>
<dbReference type="Gene3D" id="3.40.50.300">
    <property type="entry name" value="P-loop containing nucleotide triphosphate hydrolases"/>
    <property type="match status" value="1"/>
</dbReference>
<evidence type="ECO:0000313" key="1">
    <source>
        <dbReference type="EMBL" id="PQV52825.1"/>
    </source>
</evidence>
<keyword evidence="2" id="KW-1185">Reference proteome</keyword>
<dbReference type="PANTHER" id="PTHR41259:SF1">
    <property type="entry name" value="DOUBLE-STRAND BREAK REPAIR RAD50 ATPASE, PUTATIVE-RELATED"/>
    <property type="match status" value="1"/>
</dbReference>
<dbReference type="AlphaFoldDB" id="A0A2S8RW95"/>
<reference evidence="1 2" key="1">
    <citation type="submission" date="2018-02" db="EMBL/GenBank/DDBJ databases">
        <title>Genomic Encyclopedia of Archaeal and Bacterial Type Strains, Phase II (KMG-II): from individual species to whole genera.</title>
        <authorList>
            <person name="Goeker M."/>
        </authorList>
    </citation>
    <scope>NUCLEOTIDE SEQUENCE [LARGE SCALE GENOMIC DNA]</scope>
    <source>
        <strain evidence="1 2">DSM 18921</strain>
    </source>
</reference>